<dbReference type="OrthoDB" id="9766402at2"/>
<keyword evidence="1" id="KW-0503">Monooxygenase</keyword>
<protein>
    <submittedName>
        <fullName evidence="1">Monooxygenase</fullName>
    </submittedName>
</protein>
<dbReference type="Proteomes" id="UP000290849">
    <property type="component" value="Unassembled WGS sequence"/>
</dbReference>
<dbReference type="InterPro" id="IPR036188">
    <property type="entry name" value="FAD/NAD-bd_sf"/>
</dbReference>
<sequence>MTHNPHQIPTLSDQEWSEGLRLALPSANLPTLLMVLVHLTGDRKWLDQRYQCSRIRGLDENDSGGLQEEVQAEIRVAAERALLKWRADGQVQLPGPDWDTLVQMLQLSVGEAIPASYGPMISAWLGFDEDMVIEQKDRFDVPEGFKAVIIGTGVAGLCAAIRLQGAGIPYIVIEKNDEVGGTWYENHYPGCGVDTPNHIYSYSFAKGDWSKYFALQEEIQTYFAGVADRYNLRPHIRFESRVESARYDEASMRWTVEVSSKGANYSLEADVLISAVGLLNVPKMPDIPGLDTFTGLAFHSTQWPENLELEGKRVAVIGTGATAMQIVPEIAPRCGHLTVFQRSKQWAAPFEQFRKDVPQEKRFLLAQVPFYQEWYRQRLAYIFNDRIHASLQIDPAWPHPERSINKTNERHRTYFIDYIKEQLGDRQDLLDACIPDYPPFGKRMLMDNGWYRTMTRPNVSLVQGGVVEVQGNKVIDSNGASHEVDILIIATGFDAVNMLSSFNLFGRDGRSIREVWAEKGAEAYLGVAAPGFPNFFMLAGPNTALGHGGSVVALLETQVAYVINILRQAMSQAGRNQRFEFEVDQRIHDEFNVRVQEAHRRMIWSHTGMTNWYRVGHGRIIATTPFRNDDYWHMARRADFSDYAYKTAVVEVEAA</sequence>
<keyword evidence="1" id="KW-0560">Oxidoreductase</keyword>
<evidence type="ECO:0000313" key="2">
    <source>
        <dbReference type="Proteomes" id="UP000290849"/>
    </source>
</evidence>
<dbReference type="PANTHER" id="PTHR42877">
    <property type="entry name" value="L-ORNITHINE N(5)-MONOOXYGENASE-RELATED"/>
    <property type="match status" value="1"/>
</dbReference>
<dbReference type="SUPFAM" id="SSF51905">
    <property type="entry name" value="FAD/NAD(P)-binding domain"/>
    <property type="match status" value="2"/>
</dbReference>
<dbReference type="InterPro" id="IPR051209">
    <property type="entry name" value="FAD-bind_Monooxygenase_sf"/>
</dbReference>
<evidence type="ECO:0000313" key="1">
    <source>
        <dbReference type="EMBL" id="RXN91365.1"/>
    </source>
</evidence>
<dbReference type="AlphaFoldDB" id="A0A4Q1HNG8"/>
<dbReference type="PANTHER" id="PTHR42877:SF4">
    <property type="entry name" value="FAD_NAD(P)-BINDING DOMAIN-CONTAINING PROTEIN-RELATED"/>
    <property type="match status" value="1"/>
</dbReference>
<accession>A0A4Q1HNG8</accession>
<reference evidence="1 2" key="1">
    <citation type="journal article" date="2017" name="Int. J. Syst. Evol. Microbiol.">
        <title>Achromobacter aloeverae sp. nov., isolated from the root of Aloe vera (L.) Burm.f.</title>
        <authorList>
            <person name="Kuncharoen N."/>
            <person name="Muramatsu Y."/>
            <person name="Shibata C."/>
            <person name="Kamakura Y."/>
            <person name="Nakagawa Y."/>
            <person name="Tanasupawat S."/>
        </authorList>
    </citation>
    <scope>NUCLEOTIDE SEQUENCE [LARGE SCALE GENOMIC DNA]</scope>
    <source>
        <strain evidence="1 2">AVA-1</strain>
    </source>
</reference>
<organism evidence="1 2">
    <name type="scientific">Achromobacter aloeverae</name>
    <dbReference type="NCBI Taxonomy" id="1750518"/>
    <lineage>
        <taxon>Bacteria</taxon>
        <taxon>Pseudomonadati</taxon>
        <taxon>Pseudomonadota</taxon>
        <taxon>Betaproteobacteria</taxon>
        <taxon>Burkholderiales</taxon>
        <taxon>Alcaligenaceae</taxon>
        <taxon>Achromobacter</taxon>
    </lineage>
</organism>
<keyword evidence="2" id="KW-1185">Reference proteome</keyword>
<dbReference type="EMBL" id="PYAL01000002">
    <property type="protein sequence ID" value="RXN91365.1"/>
    <property type="molecule type" value="Genomic_DNA"/>
</dbReference>
<gene>
    <name evidence="1" type="ORF">C7R54_09405</name>
</gene>
<comment type="caution">
    <text evidence="1">The sequence shown here is derived from an EMBL/GenBank/DDBJ whole genome shotgun (WGS) entry which is preliminary data.</text>
</comment>
<dbReference type="Pfam" id="PF13738">
    <property type="entry name" value="Pyr_redox_3"/>
    <property type="match status" value="1"/>
</dbReference>
<proteinExistence type="predicted"/>
<dbReference type="Gene3D" id="3.50.50.60">
    <property type="entry name" value="FAD/NAD(P)-binding domain"/>
    <property type="match status" value="2"/>
</dbReference>
<dbReference type="GO" id="GO:0004497">
    <property type="term" value="F:monooxygenase activity"/>
    <property type="evidence" value="ECO:0007669"/>
    <property type="project" value="UniProtKB-KW"/>
</dbReference>
<dbReference type="RefSeq" id="WP_129149918.1">
    <property type="nucleotide sequence ID" value="NZ_JBHSDO010000013.1"/>
</dbReference>
<name>A0A4Q1HNG8_9BURK</name>